<sequence length="233" mass="25912">MREESSLDLKMQQLSSECGAQTPAWQLLLHCLEVQLRVVAREKTHLQTDAVDSLQLRSMRQLADITAAAVAFSTPSSLAWTVVEAPTDKQFESVMTRLNGLISCHRYQLQTGDSEEATDAALVGTPILCHARLLTCFAMRMMWRQSIATPNADVVAEQLLTEAFFSARILFTAQVLQSLAYLSLQDGQQSSTNEAENRKEANVKNTIEIRNFEGVESLCDASAWISLMLARSR</sequence>
<protein>
    <submittedName>
        <fullName evidence="1">Uncharacterized protein</fullName>
    </submittedName>
</protein>
<dbReference type="Proteomes" id="UP001159659">
    <property type="component" value="Unassembled WGS sequence"/>
</dbReference>
<proteinExistence type="predicted"/>
<name>A0AAV0T4S9_9STRA</name>
<evidence type="ECO:0000313" key="2">
    <source>
        <dbReference type="Proteomes" id="UP001159659"/>
    </source>
</evidence>
<accession>A0AAV0T4S9</accession>
<evidence type="ECO:0000313" key="1">
    <source>
        <dbReference type="EMBL" id="CAI5714071.1"/>
    </source>
</evidence>
<gene>
    <name evidence="1" type="ORF">PFR002_LOCUS2849</name>
</gene>
<organism evidence="1 2">
    <name type="scientific">Peronospora farinosa</name>
    <dbReference type="NCBI Taxonomy" id="134698"/>
    <lineage>
        <taxon>Eukaryota</taxon>
        <taxon>Sar</taxon>
        <taxon>Stramenopiles</taxon>
        <taxon>Oomycota</taxon>
        <taxon>Peronosporomycetes</taxon>
        <taxon>Peronosporales</taxon>
        <taxon>Peronosporaceae</taxon>
        <taxon>Peronospora</taxon>
    </lineage>
</organism>
<reference evidence="1" key="1">
    <citation type="submission" date="2022-12" db="EMBL/GenBank/DDBJ databases">
        <authorList>
            <person name="Webb A."/>
        </authorList>
    </citation>
    <scope>NUCLEOTIDE SEQUENCE</scope>
    <source>
        <strain evidence="1">Pf2</strain>
    </source>
</reference>
<dbReference type="AlphaFoldDB" id="A0AAV0T4S9"/>
<comment type="caution">
    <text evidence="1">The sequence shown here is derived from an EMBL/GenBank/DDBJ whole genome shotgun (WGS) entry which is preliminary data.</text>
</comment>
<dbReference type="EMBL" id="CANTFK010000336">
    <property type="protein sequence ID" value="CAI5714071.1"/>
    <property type="molecule type" value="Genomic_DNA"/>
</dbReference>